<evidence type="ECO:0000259" key="1">
    <source>
        <dbReference type="Pfam" id="PF24696"/>
    </source>
</evidence>
<dbReference type="InterPro" id="IPR057767">
    <property type="entry name" value="UGSC-like_dom"/>
</dbReference>
<proteinExistence type="predicted"/>
<dbReference type="EMBL" id="UINC01001453">
    <property type="protein sequence ID" value="SUZ81088.1"/>
    <property type="molecule type" value="Genomic_DNA"/>
</dbReference>
<dbReference type="Pfam" id="PF24696">
    <property type="entry name" value="UGSC"/>
    <property type="match status" value="1"/>
</dbReference>
<evidence type="ECO:0000313" key="2">
    <source>
        <dbReference type="EMBL" id="SUZ81088.1"/>
    </source>
</evidence>
<dbReference type="AlphaFoldDB" id="A0A381QQN8"/>
<feature type="non-terminal residue" evidence="2">
    <location>
        <position position="1"/>
    </location>
</feature>
<reference evidence="2" key="1">
    <citation type="submission" date="2018-05" db="EMBL/GenBank/DDBJ databases">
        <authorList>
            <person name="Lanie J.A."/>
            <person name="Ng W.-L."/>
            <person name="Kazmierczak K.M."/>
            <person name="Andrzejewski T.M."/>
            <person name="Davidsen T.M."/>
            <person name="Wayne K.J."/>
            <person name="Tettelin H."/>
            <person name="Glass J.I."/>
            <person name="Rusch D."/>
            <person name="Podicherti R."/>
            <person name="Tsui H.-C.T."/>
            <person name="Winkler M.E."/>
        </authorList>
    </citation>
    <scope>NUCLEOTIDE SEQUENCE</scope>
</reference>
<sequence>VKLEQAGRPTVLVATGDLRQLADQTAADLGLADLRVVSVEHPVGGIDPDEVRRRADGIVDEVLGLLTGTGGAP</sequence>
<gene>
    <name evidence="2" type="ORF">METZ01_LOCUS33942</name>
</gene>
<organism evidence="2">
    <name type="scientific">marine metagenome</name>
    <dbReference type="NCBI Taxonomy" id="408172"/>
    <lineage>
        <taxon>unclassified sequences</taxon>
        <taxon>metagenomes</taxon>
        <taxon>ecological metagenomes</taxon>
    </lineage>
</organism>
<feature type="domain" description="UGSC-like" evidence="1">
    <location>
        <begin position="1"/>
        <end position="67"/>
    </location>
</feature>
<protein>
    <recommendedName>
        <fullName evidence="1">UGSC-like domain-containing protein</fullName>
    </recommendedName>
</protein>
<accession>A0A381QQN8</accession>
<name>A0A381QQN8_9ZZZZ</name>